<dbReference type="PANTHER" id="PTHR31388">
    <property type="entry name" value="PEROXIDASE 72-RELATED"/>
    <property type="match status" value="1"/>
</dbReference>
<feature type="binding site" evidence="10">
    <location>
        <position position="55"/>
    </location>
    <ligand>
        <name>Ca(2+)</name>
        <dbReference type="ChEBI" id="CHEBI:29108"/>
        <label>1</label>
    </ligand>
</feature>
<comment type="cofactor">
    <cofactor evidence="10">
        <name>Ca(2+)</name>
        <dbReference type="ChEBI" id="CHEBI:29108"/>
    </cofactor>
    <text evidence="10">Binds 2 calcium ions per subunit.</text>
</comment>
<feature type="binding site" evidence="9">
    <location>
        <position position="129"/>
    </location>
    <ligand>
        <name>substrate</name>
    </ligand>
</feature>
<feature type="domain" description="Plant heme peroxidase family profile" evidence="14">
    <location>
        <begin position="18"/>
        <end position="256"/>
    </location>
</feature>
<comment type="similarity">
    <text evidence="13">Belongs to the peroxidase family.</text>
</comment>
<organism evidence="15 16">
    <name type="scientific">Marchantia polymorpha subsp. ruderalis</name>
    <dbReference type="NCBI Taxonomy" id="1480154"/>
    <lineage>
        <taxon>Eukaryota</taxon>
        <taxon>Viridiplantae</taxon>
        <taxon>Streptophyta</taxon>
        <taxon>Embryophyta</taxon>
        <taxon>Marchantiophyta</taxon>
        <taxon>Marchantiopsida</taxon>
        <taxon>Marchantiidae</taxon>
        <taxon>Marchantiales</taxon>
        <taxon>Marchantiaceae</taxon>
        <taxon>Marchantia</taxon>
    </lineage>
</organism>
<keyword evidence="10" id="KW-0106">Calcium</keyword>
<dbReference type="EMBL" id="LVLJ01002028">
    <property type="protein sequence ID" value="OAE26929.1"/>
    <property type="molecule type" value="Genomic_DNA"/>
</dbReference>
<keyword evidence="16" id="KW-1185">Reference proteome</keyword>
<evidence type="ECO:0000313" key="16">
    <source>
        <dbReference type="Proteomes" id="UP000077202"/>
    </source>
</evidence>
<keyword evidence="3" id="KW-0575">Peroxidase</keyword>
<dbReference type="GO" id="GO:0006979">
    <property type="term" value="P:response to oxidative stress"/>
    <property type="evidence" value="ECO:0007669"/>
    <property type="project" value="InterPro"/>
</dbReference>
<evidence type="ECO:0000256" key="7">
    <source>
        <dbReference type="ARBA" id="ARBA00023004"/>
    </source>
</evidence>
<feature type="binding site" evidence="10">
    <location>
        <position position="60"/>
    </location>
    <ligand>
        <name>Ca(2+)</name>
        <dbReference type="ChEBI" id="CHEBI:29108"/>
        <label>1</label>
    </ligand>
</feature>
<evidence type="ECO:0000256" key="11">
    <source>
        <dbReference type="PIRSR" id="PIRSR600823-4"/>
    </source>
</evidence>
<dbReference type="InterPro" id="IPR019794">
    <property type="entry name" value="Peroxidases_AS"/>
</dbReference>
<feature type="binding site" evidence="10">
    <location>
        <position position="64"/>
    </location>
    <ligand>
        <name>Ca(2+)</name>
        <dbReference type="ChEBI" id="CHEBI:29108"/>
        <label>1</label>
    </ligand>
</feature>
<accession>A0A176W1M6</accession>
<dbReference type="GO" id="GO:0140825">
    <property type="term" value="F:lactoperoxidase activity"/>
    <property type="evidence" value="ECO:0007669"/>
    <property type="project" value="UniProtKB-EC"/>
</dbReference>
<protein>
    <recommendedName>
        <fullName evidence="14">Plant heme peroxidase family profile domain-containing protein</fullName>
    </recommendedName>
</protein>
<evidence type="ECO:0000256" key="4">
    <source>
        <dbReference type="ARBA" id="ARBA00022617"/>
    </source>
</evidence>
<name>A0A176W1M6_MARPO</name>
<keyword evidence="4" id="KW-0349">Heme</keyword>
<dbReference type="PROSITE" id="PS00436">
    <property type="entry name" value="PEROXIDASE_2"/>
    <property type="match status" value="1"/>
</dbReference>
<evidence type="ECO:0000256" key="2">
    <source>
        <dbReference type="ARBA" id="ARBA00001970"/>
    </source>
</evidence>
<evidence type="ECO:0000256" key="6">
    <source>
        <dbReference type="ARBA" id="ARBA00023002"/>
    </source>
</evidence>
<dbReference type="PANTHER" id="PTHR31388:SF5">
    <property type="entry name" value="PEROXIDASE"/>
    <property type="match status" value="1"/>
</dbReference>
<evidence type="ECO:0000256" key="13">
    <source>
        <dbReference type="RuleBase" id="RU004241"/>
    </source>
</evidence>
<evidence type="ECO:0000256" key="10">
    <source>
        <dbReference type="PIRSR" id="PIRSR600823-3"/>
    </source>
</evidence>
<dbReference type="PRINTS" id="PR00461">
    <property type="entry name" value="PLPEROXIDASE"/>
</dbReference>
<reference evidence="15" key="1">
    <citation type="submission" date="2016-03" db="EMBL/GenBank/DDBJ databases">
        <title>Mechanisms controlling the formation of the plant cell surface in tip-growing cells are functionally conserved among land plants.</title>
        <authorList>
            <person name="Honkanen S."/>
            <person name="Jones V.A."/>
            <person name="Morieri G."/>
            <person name="Champion C."/>
            <person name="Hetherington A.J."/>
            <person name="Kelly S."/>
            <person name="Saint-Marcoux D."/>
            <person name="Proust H."/>
            <person name="Prescott H."/>
            <person name="Dolan L."/>
        </authorList>
    </citation>
    <scope>NUCLEOTIDE SEQUENCE [LARGE SCALE GENOMIC DNA]</scope>
    <source>
        <tissue evidence="15">Whole gametophyte</tissue>
    </source>
</reference>
<evidence type="ECO:0000256" key="1">
    <source>
        <dbReference type="ARBA" id="ARBA00000189"/>
    </source>
</evidence>
<dbReference type="PRINTS" id="PR00458">
    <property type="entry name" value="PEROXIDASE"/>
</dbReference>
<evidence type="ECO:0000256" key="3">
    <source>
        <dbReference type="ARBA" id="ARBA00022559"/>
    </source>
</evidence>
<feature type="disulfide bond" evidence="12">
    <location>
        <begin position="56"/>
        <end position="61"/>
    </location>
</feature>
<evidence type="ECO:0000256" key="5">
    <source>
        <dbReference type="ARBA" id="ARBA00022723"/>
    </source>
</evidence>
<evidence type="ECO:0000256" key="9">
    <source>
        <dbReference type="PIRSR" id="PIRSR600823-2"/>
    </source>
</evidence>
<comment type="cofactor">
    <cofactor evidence="2">
        <name>heme b</name>
        <dbReference type="ChEBI" id="CHEBI:60344"/>
    </cofactor>
</comment>
<feature type="site" description="Transition state stabilizer" evidence="11">
    <location>
        <position position="50"/>
    </location>
</feature>
<comment type="caution">
    <text evidence="15">The sequence shown here is derived from an EMBL/GenBank/DDBJ whole genome shotgun (WGS) entry which is preliminary data.</text>
</comment>
<proteinExistence type="inferred from homology"/>
<feature type="binding site" evidence="10">
    <location>
        <position position="76"/>
    </location>
    <ligand>
        <name>Ca(2+)</name>
        <dbReference type="ChEBI" id="CHEBI:29108"/>
        <label>1</label>
    </ligand>
</feature>
<evidence type="ECO:0000256" key="8">
    <source>
        <dbReference type="PIRSR" id="PIRSR600823-1"/>
    </source>
</evidence>
<comment type="catalytic activity">
    <reaction evidence="1">
        <text>2 a phenolic donor + H2O2 = 2 a phenolic radical donor + 2 H2O</text>
        <dbReference type="Rhea" id="RHEA:56136"/>
        <dbReference type="ChEBI" id="CHEBI:15377"/>
        <dbReference type="ChEBI" id="CHEBI:16240"/>
        <dbReference type="ChEBI" id="CHEBI:139520"/>
        <dbReference type="ChEBI" id="CHEBI:139521"/>
        <dbReference type="EC" id="1.11.1.7"/>
    </reaction>
</comment>
<gene>
    <name evidence="15" type="ORF">AXG93_4413s1130</name>
</gene>
<keyword evidence="5 10" id="KW-0479">Metal-binding</keyword>
<feature type="binding site" evidence="10">
    <location>
        <position position="58"/>
    </location>
    <ligand>
        <name>Ca(2+)</name>
        <dbReference type="ChEBI" id="CHEBI:29108"/>
        <label>1</label>
    </ligand>
</feature>
<dbReference type="InterPro" id="IPR000823">
    <property type="entry name" value="Peroxidase_pln"/>
</dbReference>
<dbReference type="Proteomes" id="UP000077202">
    <property type="component" value="Unassembled WGS sequence"/>
</dbReference>
<dbReference type="GO" id="GO:0046872">
    <property type="term" value="F:metal ion binding"/>
    <property type="evidence" value="ECO:0007669"/>
    <property type="project" value="UniProtKB-KW"/>
</dbReference>
<dbReference type="AlphaFoldDB" id="A0A176W1M6"/>
<dbReference type="InterPro" id="IPR002016">
    <property type="entry name" value="Haem_peroxidase"/>
</dbReference>
<feature type="active site" description="Proton acceptor" evidence="8">
    <location>
        <position position="54"/>
    </location>
</feature>
<feature type="binding site" evidence="10">
    <location>
        <position position="62"/>
    </location>
    <ligand>
        <name>Ca(2+)</name>
        <dbReference type="ChEBI" id="CHEBI:29108"/>
        <label>1</label>
    </ligand>
</feature>
<feature type="binding site" evidence="10">
    <location>
        <position position="184"/>
    </location>
    <ligand>
        <name>Ca(2+)</name>
        <dbReference type="ChEBI" id="CHEBI:29108"/>
        <label>2</label>
    </ligand>
</feature>
<dbReference type="Gene3D" id="1.10.520.10">
    <property type="match status" value="2"/>
</dbReference>
<keyword evidence="6" id="KW-0560">Oxidoreductase</keyword>
<sequence length="256" mass="28363">MILVFLADAYAPLDPVQFYKKECPRARRIVGDMVLEAIRRDIRLSAALLRLQFHDCFVRGCDASILLDSNSTNLAEKDGAGNVFSVRGYEVIDNIKEALEAIGGPSWSVTSGRFDAIASYAEDNLRFLPPPSANFSLLSQMFAQKGFSEREMVVLSVELRRQCAFGNVSKPLLLNPTSGGYSFDSSYYTNLLRNRGILESDATLITEASGREFALEAAFSPSTFFSEFASGMEKLSNLEVKNATEGEIRRSCRFTN</sequence>
<evidence type="ECO:0000256" key="12">
    <source>
        <dbReference type="PIRSR" id="PIRSR600823-5"/>
    </source>
</evidence>
<dbReference type="SUPFAM" id="SSF48113">
    <property type="entry name" value="Heme-dependent peroxidases"/>
    <property type="match status" value="1"/>
</dbReference>
<dbReference type="InterPro" id="IPR010255">
    <property type="entry name" value="Haem_peroxidase_sf"/>
</dbReference>
<dbReference type="Pfam" id="PF00141">
    <property type="entry name" value="peroxidase"/>
    <property type="match status" value="1"/>
</dbReference>
<dbReference type="GO" id="GO:0020037">
    <property type="term" value="F:heme binding"/>
    <property type="evidence" value="ECO:0007669"/>
    <property type="project" value="InterPro"/>
</dbReference>
<evidence type="ECO:0000313" key="15">
    <source>
        <dbReference type="EMBL" id="OAE26929.1"/>
    </source>
</evidence>
<keyword evidence="7" id="KW-0408">Iron</keyword>
<keyword evidence="12" id="KW-1015">Disulfide bond</keyword>
<evidence type="ECO:0000259" key="14">
    <source>
        <dbReference type="PROSITE" id="PS50873"/>
    </source>
</evidence>
<dbReference type="Gene3D" id="1.10.420.10">
    <property type="entry name" value="Peroxidase, domain 2"/>
    <property type="match status" value="1"/>
</dbReference>
<dbReference type="PROSITE" id="PS50873">
    <property type="entry name" value="PEROXIDASE_4"/>
    <property type="match status" value="1"/>
</dbReference>